<dbReference type="SUPFAM" id="SSF52833">
    <property type="entry name" value="Thioredoxin-like"/>
    <property type="match status" value="1"/>
</dbReference>
<evidence type="ECO:0000256" key="1">
    <source>
        <dbReference type="SAM" id="MobiDB-lite"/>
    </source>
</evidence>
<dbReference type="CDD" id="cd02961">
    <property type="entry name" value="PDI_a_family"/>
    <property type="match status" value="1"/>
</dbReference>
<keyword evidence="2" id="KW-0812">Transmembrane</keyword>
<dbReference type="PANTHER" id="PTHR14684:SF2">
    <property type="entry name" value="THIOREDOXIN DOMAIN-CONTAINING PROTEIN 15"/>
    <property type="match status" value="1"/>
</dbReference>
<organism evidence="4">
    <name type="scientific">Schistocephalus solidus</name>
    <name type="common">Tapeworm</name>
    <dbReference type="NCBI Taxonomy" id="70667"/>
    <lineage>
        <taxon>Eukaryota</taxon>
        <taxon>Metazoa</taxon>
        <taxon>Spiralia</taxon>
        <taxon>Lophotrochozoa</taxon>
        <taxon>Platyhelminthes</taxon>
        <taxon>Cestoda</taxon>
        <taxon>Eucestoda</taxon>
        <taxon>Diphyllobothriidea</taxon>
        <taxon>Diphyllobothriidae</taxon>
        <taxon>Schistocephalus</taxon>
    </lineage>
</organism>
<dbReference type="InterPro" id="IPR013766">
    <property type="entry name" value="Thioredoxin_domain"/>
</dbReference>
<dbReference type="Pfam" id="PF00085">
    <property type="entry name" value="Thioredoxin"/>
    <property type="match status" value="1"/>
</dbReference>
<evidence type="ECO:0000259" key="3">
    <source>
        <dbReference type="PROSITE" id="PS51352"/>
    </source>
</evidence>
<feature type="compositionally biased region" description="Low complexity" evidence="1">
    <location>
        <begin position="64"/>
        <end position="80"/>
    </location>
</feature>
<feature type="transmembrane region" description="Helical" evidence="2">
    <location>
        <begin position="299"/>
        <end position="318"/>
    </location>
</feature>
<feature type="non-terminal residue" evidence="4">
    <location>
        <position position="1"/>
    </location>
</feature>
<dbReference type="GO" id="GO:0005929">
    <property type="term" value="C:cilium"/>
    <property type="evidence" value="ECO:0007669"/>
    <property type="project" value="TreeGrafter"/>
</dbReference>
<dbReference type="AlphaFoldDB" id="A0A0V0J735"/>
<reference evidence="4" key="1">
    <citation type="submission" date="2016-01" db="EMBL/GenBank/DDBJ databases">
        <title>Reference transcriptome for the parasite Schistocephalus solidus: insights into the molecular evolution of parasitism.</title>
        <authorList>
            <person name="Hebert F.O."/>
            <person name="Grambauer S."/>
            <person name="Barber I."/>
            <person name="Landry C.R."/>
            <person name="Aubin-Horth N."/>
        </authorList>
    </citation>
    <scope>NUCLEOTIDE SEQUENCE</scope>
</reference>
<evidence type="ECO:0000313" key="4">
    <source>
        <dbReference type="EMBL" id="JAP60975.1"/>
    </source>
</evidence>
<keyword evidence="2" id="KW-1133">Transmembrane helix</keyword>
<evidence type="ECO:0000256" key="2">
    <source>
        <dbReference type="SAM" id="Phobius"/>
    </source>
</evidence>
<name>A0A0V0J735_SCHSO</name>
<proteinExistence type="predicted"/>
<accession>A0A0V0J735</accession>
<dbReference type="PROSITE" id="PS51352">
    <property type="entry name" value="THIOREDOXIN_2"/>
    <property type="match status" value="1"/>
</dbReference>
<dbReference type="InterPro" id="IPR042418">
    <property type="entry name" value="TXNDC15"/>
</dbReference>
<feature type="region of interest" description="Disordered" evidence="1">
    <location>
        <begin position="56"/>
        <end position="80"/>
    </location>
</feature>
<feature type="transmembrane region" description="Helical" evidence="2">
    <location>
        <begin position="16"/>
        <end position="33"/>
    </location>
</feature>
<dbReference type="Gene3D" id="3.40.30.10">
    <property type="entry name" value="Glutaredoxin"/>
    <property type="match status" value="1"/>
</dbReference>
<sequence>SQANNEKTRAVKTVESLMLLRVFVVGLAFYGYFPACAHSVAKKYHEPENKFNVSISRQNDEQMPSNDTSNSPNSSADSKNYSWHAQDENVDPNDLFDGKILTRCRLRPVNWWNYTLASSKLILGHELESALGTALGVGGSDIFGVNLHRHVRLSSLFSPFLLQRRYPTSKSAVPHIIQSHCTLVFVYASWCPFSVAAAPYVNALARAFPQLPLVAIDVDEYVKYKWSLRVFYIPKLKIFIAGHVYREFNGSDTDLDEMIDFVWNSIRLLPMGPVRLEGRDFLGPIPSELHPRNDIRLPLAWLVFLACVIYLVGCFVDYRRLCANLIALVKRQSDHIYGLYIVRYRPNIITPPSVSQ</sequence>
<dbReference type="PANTHER" id="PTHR14684">
    <property type="entry name" value="THIOREDOXIN DOMAIN-CONTAINING PROTEIN 15"/>
    <property type="match status" value="1"/>
</dbReference>
<protein>
    <submittedName>
        <fullName evidence="4">Thioredoxin domain-containing protein 15</fullName>
    </submittedName>
</protein>
<gene>
    <name evidence="4" type="primary">TXD15</name>
    <name evidence="4" type="ORF">TR114483</name>
</gene>
<dbReference type="GO" id="GO:0060271">
    <property type="term" value="P:cilium assembly"/>
    <property type="evidence" value="ECO:0007669"/>
    <property type="project" value="TreeGrafter"/>
</dbReference>
<keyword evidence="2" id="KW-0472">Membrane</keyword>
<dbReference type="InterPro" id="IPR036249">
    <property type="entry name" value="Thioredoxin-like_sf"/>
</dbReference>
<dbReference type="EMBL" id="GEEE01002250">
    <property type="protein sequence ID" value="JAP60975.1"/>
    <property type="molecule type" value="Transcribed_RNA"/>
</dbReference>
<feature type="domain" description="Thioredoxin" evidence="3">
    <location>
        <begin position="121"/>
        <end position="267"/>
    </location>
</feature>